<name>A0A1H6HQE7_9ACTN</name>
<dbReference type="Gene3D" id="3.40.640.10">
    <property type="entry name" value="Type I PLP-dependent aspartate aminotransferase-like (Major domain)"/>
    <property type="match status" value="1"/>
</dbReference>
<dbReference type="SUPFAM" id="SSF53383">
    <property type="entry name" value="PLP-dependent transferases"/>
    <property type="match status" value="1"/>
</dbReference>
<dbReference type="EMBL" id="FNWT01000001">
    <property type="protein sequence ID" value="SEH36405.1"/>
    <property type="molecule type" value="Genomic_DNA"/>
</dbReference>
<protein>
    <submittedName>
        <fullName evidence="2">DNA-binding transcriptional regulator, MocR family, contains an aminotransferase domain</fullName>
    </submittedName>
</protein>
<dbReference type="GO" id="GO:0003677">
    <property type="term" value="F:DNA binding"/>
    <property type="evidence" value="ECO:0007669"/>
    <property type="project" value="UniProtKB-KW"/>
</dbReference>
<dbReference type="InterPro" id="IPR015424">
    <property type="entry name" value="PyrdxlP-dep_Trfase"/>
</dbReference>
<dbReference type="Gene3D" id="3.90.1150.10">
    <property type="entry name" value="Aspartate Aminotransferase, domain 1"/>
    <property type="match status" value="1"/>
</dbReference>
<comment type="caution">
    <text evidence="2">The sequence shown here is derived from an EMBL/GenBank/DDBJ whole genome shotgun (WGS) entry which is preliminary data.</text>
</comment>
<evidence type="ECO:0000313" key="3">
    <source>
        <dbReference type="Proteomes" id="UP000199135"/>
    </source>
</evidence>
<dbReference type="InterPro" id="IPR015422">
    <property type="entry name" value="PyrdxlP-dep_Trfase_small"/>
</dbReference>
<dbReference type="RefSeq" id="WP_078686297.1">
    <property type="nucleotide sequence ID" value="NZ_FNWT01000001.1"/>
</dbReference>
<evidence type="ECO:0000313" key="2">
    <source>
        <dbReference type="EMBL" id="SEH36405.1"/>
    </source>
</evidence>
<accession>A0A1H6HQE7</accession>
<keyword evidence="2" id="KW-0238">DNA-binding</keyword>
<evidence type="ECO:0000256" key="1">
    <source>
        <dbReference type="SAM" id="Coils"/>
    </source>
</evidence>
<dbReference type="InterPro" id="IPR015421">
    <property type="entry name" value="PyrdxlP-dep_Trfase_major"/>
</dbReference>
<dbReference type="Proteomes" id="UP000199135">
    <property type="component" value="Unassembled WGS sequence"/>
</dbReference>
<feature type="coiled-coil region" evidence="1">
    <location>
        <begin position="10"/>
        <end position="37"/>
    </location>
</feature>
<dbReference type="PANTHER" id="PTHR43799:SF1">
    <property type="entry name" value="ASPARTATE AMINOTRANSFERASE"/>
    <property type="match status" value="1"/>
</dbReference>
<organism evidence="2 3">
    <name type="scientific">Parafannyhessea umbonata</name>
    <dbReference type="NCBI Taxonomy" id="604330"/>
    <lineage>
        <taxon>Bacteria</taxon>
        <taxon>Bacillati</taxon>
        <taxon>Actinomycetota</taxon>
        <taxon>Coriobacteriia</taxon>
        <taxon>Coriobacteriales</taxon>
        <taxon>Atopobiaceae</taxon>
        <taxon>Parafannyhessea</taxon>
    </lineage>
</organism>
<keyword evidence="3" id="KW-1185">Reference proteome</keyword>
<sequence>MANVYEDMTTEALDAEIEHLQKQADEIRAQNVSLDMARGKPSAEQTALARPMLDLLTSETKLEDGAAIVDNYGTPDGLPSARALAAQILGVEPANIVVSGSSSLNLMHDVVTHGFTNGVAGNKPWCQQGQVKWLCPAPGYDRHFTVTAHLGIKNIPVPMHEDGPDMDMVQRLVESDPSVKGIWCVPKYANPTGVTYSDEVVRRFASLKPAAPDFRIYWDNAYCVHGFGEKDDALLNVFDALADVGATDLVYEFGSTAKVTFPSSGIAFVTASASDMAEVRKAFGVSRVSPEKFSQLAHVLFLKDLDGVKAHMAKHAAIVAPRFALVEQKLTDGLADLGIAKWTHPHGGYFVSFDGPEGSARKIVALMSELGVKLTPAGATWPYGDDPHDTNIRIAPTYPSLEELGQALDIFVIAVRLVSARLARAKRA</sequence>
<keyword evidence="2" id="KW-0032">Aminotransferase</keyword>
<reference evidence="2 3" key="1">
    <citation type="submission" date="2016-10" db="EMBL/GenBank/DDBJ databases">
        <authorList>
            <person name="Varghese N."/>
            <person name="Submissions S."/>
        </authorList>
    </citation>
    <scope>NUCLEOTIDE SEQUENCE [LARGE SCALE GENOMIC DNA]</scope>
    <source>
        <strain evidence="2 3">WCP15</strain>
    </source>
</reference>
<keyword evidence="2" id="KW-0808">Transferase</keyword>
<dbReference type="CDD" id="cd00609">
    <property type="entry name" value="AAT_like"/>
    <property type="match status" value="1"/>
</dbReference>
<dbReference type="Pfam" id="PF12897">
    <property type="entry name" value="Asp_aminotransf"/>
    <property type="match status" value="1"/>
</dbReference>
<keyword evidence="1" id="KW-0175">Coiled coil</keyword>
<dbReference type="GO" id="GO:0008483">
    <property type="term" value="F:transaminase activity"/>
    <property type="evidence" value="ECO:0007669"/>
    <property type="project" value="UniProtKB-KW"/>
</dbReference>
<gene>
    <name evidence="2" type="ORF">SAMN05216447_10156</name>
</gene>
<dbReference type="InterPro" id="IPR024551">
    <property type="entry name" value="AspAT_Ic"/>
</dbReference>
<dbReference type="PANTHER" id="PTHR43799">
    <property type="entry name" value="AMINOTRANSFERASE, PUTATIVE-RELATED"/>
    <property type="match status" value="1"/>
</dbReference>
<proteinExistence type="predicted"/>